<keyword evidence="6" id="KW-0028">Amino-acid biosynthesis</keyword>
<dbReference type="PANTHER" id="PTHR43643">
    <property type="entry name" value="HISTIDINOL-PHOSPHATE AMINOTRANSFERASE 2"/>
    <property type="match status" value="1"/>
</dbReference>
<comment type="pathway">
    <text evidence="6">Amino-acid biosynthesis; L-histidine biosynthesis; L-histidine from 5-phospho-alpha-D-ribose 1-diphosphate: step 7/9.</text>
</comment>
<dbReference type="HAMAP" id="MF_01023">
    <property type="entry name" value="HisC_aminotrans_2"/>
    <property type="match status" value="1"/>
</dbReference>
<dbReference type="InterPro" id="IPR005861">
    <property type="entry name" value="HisP_aminotrans"/>
</dbReference>
<feature type="domain" description="Aminotransferase class I/classII large" evidence="7">
    <location>
        <begin position="39"/>
        <end position="357"/>
    </location>
</feature>
<dbReference type="Pfam" id="PF00155">
    <property type="entry name" value="Aminotran_1_2"/>
    <property type="match status" value="1"/>
</dbReference>
<protein>
    <recommendedName>
        <fullName evidence="6">Histidinol-phosphate aminotransferase</fullName>
        <ecNumber evidence="6">2.6.1.9</ecNumber>
    </recommendedName>
    <alternativeName>
        <fullName evidence="6">Imidazole acetol-phosphate transaminase</fullName>
    </alternativeName>
</protein>
<comment type="subunit">
    <text evidence="2 6">Homodimer.</text>
</comment>
<keyword evidence="4 6" id="KW-0808">Transferase</keyword>
<dbReference type="Gene3D" id="3.90.1150.10">
    <property type="entry name" value="Aspartate Aminotransferase, domain 1"/>
    <property type="match status" value="1"/>
</dbReference>
<evidence type="ECO:0000256" key="1">
    <source>
        <dbReference type="ARBA" id="ARBA00001933"/>
    </source>
</evidence>
<proteinExistence type="inferred from homology"/>
<dbReference type="InterPro" id="IPR050106">
    <property type="entry name" value="HistidinolP_aminotransfase"/>
</dbReference>
<dbReference type="CDD" id="cd00609">
    <property type="entry name" value="AAT_like"/>
    <property type="match status" value="1"/>
</dbReference>
<dbReference type="EMBL" id="JGZK01000017">
    <property type="protein sequence ID" value="KFI84403.1"/>
    <property type="molecule type" value="Genomic_DNA"/>
</dbReference>
<evidence type="ECO:0000256" key="6">
    <source>
        <dbReference type="HAMAP-Rule" id="MF_01023"/>
    </source>
</evidence>
<dbReference type="InterPro" id="IPR004839">
    <property type="entry name" value="Aminotransferase_I/II_large"/>
</dbReference>
<dbReference type="InterPro" id="IPR015421">
    <property type="entry name" value="PyrdxlP-dep_Trfase_major"/>
</dbReference>
<comment type="caution">
    <text evidence="8">The sequence shown here is derived from an EMBL/GenBank/DDBJ whole genome shotgun (WGS) entry which is preliminary data.</text>
</comment>
<dbReference type="InterPro" id="IPR015424">
    <property type="entry name" value="PyrdxlP-dep_Trfase"/>
</dbReference>
<dbReference type="UniPathway" id="UPA00031">
    <property type="reaction ID" value="UER00012"/>
</dbReference>
<keyword evidence="5 6" id="KW-0663">Pyridoxal phosphate</keyword>
<comment type="cofactor">
    <cofactor evidence="1 6">
        <name>pyridoxal 5'-phosphate</name>
        <dbReference type="ChEBI" id="CHEBI:597326"/>
    </cofactor>
</comment>
<sequence>MTAASSAPESIAAFRHREDLASIPVYRQGKPAPTDRRAFKLSSNENPYGPLPSVVKAIDESALATMNRYPDMHGWKVVERLAKRYDVDPAAIILGAGSSEIITELVNALTGPGTEVIYPWRSFEAYPIIVRGAGATPVEVPLTVDLRHDIPAMIDAITDRTRLIIVNNPNNPTSTTVSRAEAEQLMEAVPSDVVVLFDEAYYQFNTDSDTEVAMDLYRKYPNVVVAHTFSKAYGLAGLRIGFGIGPVPVINEMSKVALPFAVSDVAQTAAVASLDAQDELDARVKDIIAERERIIDALRGQGWHVPPSGANYFWLQLGGLTDAVADKLTEAGVIARVFSGCGIRVSIGTHEANDLVIETCASVISELPAAAEQWGE</sequence>
<dbReference type="GO" id="GO:0000105">
    <property type="term" value="P:L-histidine biosynthetic process"/>
    <property type="evidence" value="ECO:0007669"/>
    <property type="project" value="UniProtKB-UniRule"/>
</dbReference>
<dbReference type="InterPro" id="IPR024892">
    <property type="entry name" value="ArAT"/>
</dbReference>
<evidence type="ECO:0000256" key="2">
    <source>
        <dbReference type="ARBA" id="ARBA00011738"/>
    </source>
</evidence>
<dbReference type="SUPFAM" id="SSF53383">
    <property type="entry name" value="PLP-dependent transferases"/>
    <property type="match status" value="1"/>
</dbReference>
<name>A0A087CMA3_9BIFI</name>
<dbReference type="NCBIfam" id="TIGR01141">
    <property type="entry name" value="hisC"/>
    <property type="match status" value="1"/>
</dbReference>
<dbReference type="STRING" id="1437610.BREU_1172"/>
<feature type="modified residue" description="N6-(pyridoxal phosphate)lysine" evidence="6">
    <location>
        <position position="231"/>
    </location>
</feature>
<keyword evidence="9" id="KW-1185">Reference proteome</keyword>
<evidence type="ECO:0000313" key="9">
    <source>
        <dbReference type="Proteomes" id="UP000028984"/>
    </source>
</evidence>
<dbReference type="PANTHER" id="PTHR43643:SF3">
    <property type="entry name" value="HISTIDINOL-PHOSPHATE AMINOTRANSFERASE"/>
    <property type="match status" value="1"/>
</dbReference>
<dbReference type="eggNOG" id="COG0079">
    <property type="taxonomic scope" value="Bacteria"/>
</dbReference>
<dbReference type="GO" id="GO:0030170">
    <property type="term" value="F:pyridoxal phosphate binding"/>
    <property type="evidence" value="ECO:0007669"/>
    <property type="project" value="InterPro"/>
</dbReference>
<gene>
    <name evidence="6" type="primary">hisC</name>
    <name evidence="8" type="ORF">BREU_1172</name>
</gene>
<dbReference type="OrthoDB" id="9809616at2"/>
<keyword evidence="3 6" id="KW-0032">Aminotransferase</keyword>
<evidence type="ECO:0000256" key="3">
    <source>
        <dbReference type="ARBA" id="ARBA00022576"/>
    </source>
</evidence>
<evidence type="ECO:0000313" key="8">
    <source>
        <dbReference type="EMBL" id="KFI84403.1"/>
    </source>
</evidence>
<dbReference type="InterPro" id="IPR001917">
    <property type="entry name" value="Aminotrans_II_pyridoxalP_BS"/>
</dbReference>
<dbReference type="AlphaFoldDB" id="A0A087CMA3"/>
<evidence type="ECO:0000256" key="5">
    <source>
        <dbReference type="ARBA" id="ARBA00022898"/>
    </source>
</evidence>
<organism evidence="8 9">
    <name type="scientific">Bifidobacterium reuteri DSM 23975</name>
    <dbReference type="NCBI Taxonomy" id="1437610"/>
    <lineage>
        <taxon>Bacteria</taxon>
        <taxon>Bacillati</taxon>
        <taxon>Actinomycetota</taxon>
        <taxon>Actinomycetes</taxon>
        <taxon>Bifidobacteriales</taxon>
        <taxon>Bifidobacteriaceae</taxon>
        <taxon>Bifidobacterium</taxon>
    </lineage>
</organism>
<accession>A0A087CMA3</accession>
<dbReference type="InterPro" id="IPR015422">
    <property type="entry name" value="PyrdxlP-dep_Trfase_small"/>
</dbReference>
<dbReference type="GO" id="GO:0004400">
    <property type="term" value="F:histidinol-phosphate transaminase activity"/>
    <property type="evidence" value="ECO:0007669"/>
    <property type="project" value="UniProtKB-UniRule"/>
</dbReference>
<reference evidence="8 9" key="1">
    <citation type="submission" date="2014-03" db="EMBL/GenBank/DDBJ databases">
        <title>Genomics of Bifidobacteria.</title>
        <authorList>
            <person name="Ventura M."/>
            <person name="Milani C."/>
            <person name="Lugli G.A."/>
        </authorList>
    </citation>
    <scope>NUCLEOTIDE SEQUENCE [LARGE SCALE GENOMIC DNA]</scope>
    <source>
        <strain evidence="8 9">DSM 23975</strain>
    </source>
</reference>
<dbReference type="Proteomes" id="UP000028984">
    <property type="component" value="Unassembled WGS sequence"/>
</dbReference>
<comment type="catalytic activity">
    <reaction evidence="6">
        <text>L-histidinol phosphate + 2-oxoglutarate = 3-(imidazol-4-yl)-2-oxopropyl phosphate + L-glutamate</text>
        <dbReference type="Rhea" id="RHEA:23744"/>
        <dbReference type="ChEBI" id="CHEBI:16810"/>
        <dbReference type="ChEBI" id="CHEBI:29985"/>
        <dbReference type="ChEBI" id="CHEBI:57766"/>
        <dbReference type="ChEBI" id="CHEBI:57980"/>
        <dbReference type="EC" id="2.6.1.9"/>
    </reaction>
</comment>
<dbReference type="EC" id="2.6.1.9" evidence="6"/>
<comment type="similarity">
    <text evidence="6">Belongs to the class-II pyridoxal-phosphate-dependent aminotransferase family. Histidinol-phosphate aminotransferase subfamily.</text>
</comment>
<dbReference type="NCBIfam" id="NF002878">
    <property type="entry name" value="PRK03321.1"/>
    <property type="match status" value="1"/>
</dbReference>
<evidence type="ECO:0000256" key="4">
    <source>
        <dbReference type="ARBA" id="ARBA00022679"/>
    </source>
</evidence>
<evidence type="ECO:0000259" key="7">
    <source>
        <dbReference type="Pfam" id="PF00155"/>
    </source>
</evidence>
<dbReference type="RefSeq" id="WP_044089863.1">
    <property type="nucleotide sequence ID" value="NZ_JDUW01000015.1"/>
</dbReference>
<dbReference type="Gene3D" id="3.40.640.10">
    <property type="entry name" value="Type I PLP-dependent aspartate aminotransferase-like (Major domain)"/>
    <property type="match status" value="1"/>
</dbReference>
<keyword evidence="6" id="KW-0368">Histidine biosynthesis</keyword>
<dbReference type="PROSITE" id="PS00599">
    <property type="entry name" value="AA_TRANSFER_CLASS_2"/>
    <property type="match status" value="1"/>
</dbReference>